<keyword evidence="3" id="KW-1185">Reference proteome</keyword>
<accession>A0A6A3B7R3</accession>
<dbReference type="Proteomes" id="UP000436088">
    <property type="component" value="Unassembled WGS sequence"/>
</dbReference>
<feature type="chain" id="PRO_5025646910" evidence="1">
    <location>
        <begin position="25"/>
        <end position="82"/>
    </location>
</feature>
<gene>
    <name evidence="2" type="ORF">F3Y22_tig00110223pilonHSYRG00327</name>
</gene>
<dbReference type="AlphaFoldDB" id="A0A6A3B7R3"/>
<organism evidence="2 3">
    <name type="scientific">Hibiscus syriacus</name>
    <name type="common">Rose of Sharon</name>
    <dbReference type="NCBI Taxonomy" id="106335"/>
    <lineage>
        <taxon>Eukaryota</taxon>
        <taxon>Viridiplantae</taxon>
        <taxon>Streptophyta</taxon>
        <taxon>Embryophyta</taxon>
        <taxon>Tracheophyta</taxon>
        <taxon>Spermatophyta</taxon>
        <taxon>Magnoliopsida</taxon>
        <taxon>eudicotyledons</taxon>
        <taxon>Gunneridae</taxon>
        <taxon>Pentapetalae</taxon>
        <taxon>rosids</taxon>
        <taxon>malvids</taxon>
        <taxon>Malvales</taxon>
        <taxon>Malvaceae</taxon>
        <taxon>Malvoideae</taxon>
        <taxon>Hibiscus</taxon>
    </lineage>
</organism>
<dbReference type="EMBL" id="VEPZ02000885">
    <property type="protein sequence ID" value="KAE8712886.1"/>
    <property type="molecule type" value="Genomic_DNA"/>
</dbReference>
<reference evidence="2" key="1">
    <citation type="submission" date="2019-09" db="EMBL/GenBank/DDBJ databases">
        <title>Draft genome information of white flower Hibiscus syriacus.</title>
        <authorList>
            <person name="Kim Y.-M."/>
        </authorList>
    </citation>
    <scope>NUCLEOTIDE SEQUENCE [LARGE SCALE GENOMIC DNA]</scope>
    <source>
        <strain evidence="2">YM2019G1</strain>
    </source>
</reference>
<proteinExistence type="predicted"/>
<protein>
    <submittedName>
        <fullName evidence="2">Uncharacterized protein</fullName>
    </submittedName>
</protein>
<keyword evidence="1" id="KW-0732">Signal</keyword>
<name>A0A6A3B7R3_HIBSY</name>
<sequence length="82" mass="8942">MASFGVLWHWIGLKVSSFLWESWGNDAGDTGVGVRAAILGFSEANLRFEEVVGLDNTMYSPVQAPWTELLSCSIVFGGYAIL</sequence>
<evidence type="ECO:0000313" key="2">
    <source>
        <dbReference type="EMBL" id="KAE8712886.1"/>
    </source>
</evidence>
<comment type="caution">
    <text evidence="2">The sequence shown here is derived from an EMBL/GenBank/DDBJ whole genome shotgun (WGS) entry which is preliminary data.</text>
</comment>
<evidence type="ECO:0000313" key="3">
    <source>
        <dbReference type="Proteomes" id="UP000436088"/>
    </source>
</evidence>
<evidence type="ECO:0000256" key="1">
    <source>
        <dbReference type="SAM" id="SignalP"/>
    </source>
</evidence>
<feature type="signal peptide" evidence="1">
    <location>
        <begin position="1"/>
        <end position="24"/>
    </location>
</feature>